<dbReference type="Gene3D" id="3.30.70.270">
    <property type="match status" value="1"/>
</dbReference>
<dbReference type="EMBL" id="BMOD01000002">
    <property type="protein sequence ID" value="GGJ23335.1"/>
    <property type="molecule type" value="Genomic_DNA"/>
</dbReference>
<dbReference type="Pfam" id="PF00990">
    <property type="entry name" value="GGDEF"/>
    <property type="match status" value="1"/>
</dbReference>
<dbReference type="PANTHER" id="PTHR45138:SF6">
    <property type="entry name" value="DIGUANYLATE CYCLASE DGCN"/>
    <property type="match status" value="1"/>
</dbReference>
<feature type="domain" description="GGDEF" evidence="1">
    <location>
        <begin position="45"/>
        <end position="177"/>
    </location>
</feature>
<dbReference type="InterPro" id="IPR027417">
    <property type="entry name" value="P-loop_NTPase"/>
</dbReference>
<name>A0ABQ2CV53_9DEIO</name>
<dbReference type="SMART" id="SM00267">
    <property type="entry name" value="GGDEF"/>
    <property type="match status" value="1"/>
</dbReference>
<evidence type="ECO:0000313" key="3">
    <source>
        <dbReference type="Proteomes" id="UP000632222"/>
    </source>
</evidence>
<dbReference type="RefSeq" id="WP_188999920.1">
    <property type="nucleotide sequence ID" value="NZ_BMOD01000002.1"/>
</dbReference>
<dbReference type="PANTHER" id="PTHR45138">
    <property type="entry name" value="REGULATORY COMPONENTS OF SENSORY TRANSDUCTION SYSTEM"/>
    <property type="match status" value="1"/>
</dbReference>
<keyword evidence="3" id="KW-1185">Reference proteome</keyword>
<sequence>METSVQGQFNSAAYLIRDPLTGAYSRGLLESRLIEETARSGREKIPLTLCVFTLDHFKALREQWGHRRADQILREMTQLVQKKMRISDVLFRSGAEEFVLLLPATSKKNAIQVCERLLERVAVHPFAGDPVLFQSISVGLAAYPEDSGKVSDLVQVARKRNQWASELGRGRFVTEDLRDVPLVHFDELSRPIEREDHLEAFQTFLDMLEIKQKGLFTLAGHDGSGRSFLLGYLAQTARAQNYAVLSLTPSARLQQTPHEVMLQAKWDFPLPLHEGSRAVLQALQQGCHSKMGLLITIDDGAFLDHATCRTLQQALDGLMVPVGVVMASGSRGALSPFQVPLETRVSLAPLSREGLKAWMQEALNWEAPARLTDWCFQHSAGYPGRARDMLSALMSQGLLRQVRAGWEMTLGWENRLEQWQNQ</sequence>
<dbReference type="NCBIfam" id="TIGR00254">
    <property type="entry name" value="GGDEF"/>
    <property type="match status" value="1"/>
</dbReference>
<reference evidence="3" key="1">
    <citation type="journal article" date="2019" name="Int. J. Syst. Evol. Microbiol.">
        <title>The Global Catalogue of Microorganisms (GCM) 10K type strain sequencing project: providing services to taxonomists for standard genome sequencing and annotation.</title>
        <authorList>
            <consortium name="The Broad Institute Genomics Platform"/>
            <consortium name="The Broad Institute Genome Sequencing Center for Infectious Disease"/>
            <person name="Wu L."/>
            <person name="Ma J."/>
        </authorList>
    </citation>
    <scope>NUCLEOTIDE SEQUENCE [LARGE SCALE GENOMIC DNA]</scope>
    <source>
        <strain evidence="3">JCM 14370</strain>
    </source>
</reference>
<accession>A0ABQ2CV53</accession>
<dbReference type="InterPro" id="IPR000160">
    <property type="entry name" value="GGDEF_dom"/>
</dbReference>
<evidence type="ECO:0000313" key="2">
    <source>
        <dbReference type="EMBL" id="GGJ23335.1"/>
    </source>
</evidence>
<dbReference type="InterPro" id="IPR050469">
    <property type="entry name" value="Diguanylate_Cyclase"/>
</dbReference>
<proteinExistence type="predicted"/>
<comment type="caution">
    <text evidence="2">The sequence shown here is derived from an EMBL/GenBank/DDBJ whole genome shotgun (WGS) entry which is preliminary data.</text>
</comment>
<evidence type="ECO:0000259" key="1">
    <source>
        <dbReference type="PROSITE" id="PS50887"/>
    </source>
</evidence>
<dbReference type="CDD" id="cd01949">
    <property type="entry name" value="GGDEF"/>
    <property type="match status" value="1"/>
</dbReference>
<dbReference type="InterPro" id="IPR029787">
    <property type="entry name" value="Nucleotide_cyclase"/>
</dbReference>
<gene>
    <name evidence="2" type="ORF">GCM10008938_06880</name>
</gene>
<dbReference type="Proteomes" id="UP000632222">
    <property type="component" value="Unassembled WGS sequence"/>
</dbReference>
<dbReference type="SUPFAM" id="SSF55073">
    <property type="entry name" value="Nucleotide cyclase"/>
    <property type="match status" value="1"/>
</dbReference>
<protein>
    <recommendedName>
        <fullName evidence="1">GGDEF domain-containing protein</fullName>
    </recommendedName>
</protein>
<organism evidence="2 3">
    <name type="scientific">Deinococcus roseus</name>
    <dbReference type="NCBI Taxonomy" id="392414"/>
    <lineage>
        <taxon>Bacteria</taxon>
        <taxon>Thermotogati</taxon>
        <taxon>Deinococcota</taxon>
        <taxon>Deinococci</taxon>
        <taxon>Deinococcales</taxon>
        <taxon>Deinococcaceae</taxon>
        <taxon>Deinococcus</taxon>
    </lineage>
</organism>
<dbReference type="InterPro" id="IPR043128">
    <property type="entry name" value="Rev_trsase/Diguanyl_cyclase"/>
</dbReference>
<dbReference type="PROSITE" id="PS50887">
    <property type="entry name" value="GGDEF"/>
    <property type="match status" value="1"/>
</dbReference>
<dbReference type="SUPFAM" id="SSF52540">
    <property type="entry name" value="P-loop containing nucleoside triphosphate hydrolases"/>
    <property type="match status" value="1"/>
</dbReference>